<sequence>AGLAKALKKESLFLDQAARTRG</sequence>
<evidence type="ECO:0000313" key="1">
    <source>
        <dbReference type="EMBL" id="TWW09960.1"/>
    </source>
</evidence>
<gene>
    <name evidence="1" type="ORF">E3A20_09150</name>
</gene>
<proteinExistence type="predicted"/>
<reference evidence="1 2" key="1">
    <citation type="submission" date="2019-08" db="EMBL/GenBank/DDBJ databases">
        <title>100 year-old enigma solved: identification of Planctomyces bekefii, the type genus and species of the phylum Planctomycetes.</title>
        <authorList>
            <person name="Svetlana D.N."/>
            <person name="Overmann J."/>
        </authorList>
    </citation>
    <scope>NUCLEOTIDE SEQUENCE [LARGE SCALE GENOMIC DNA]</scope>
    <source>
        <strain evidence="1">Phe10_nw2017</strain>
    </source>
</reference>
<dbReference type="Proteomes" id="UP000321083">
    <property type="component" value="Unassembled WGS sequence"/>
</dbReference>
<feature type="non-terminal residue" evidence="1">
    <location>
        <position position="1"/>
    </location>
</feature>
<accession>A0A5C6M5A4</accession>
<dbReference type="EMBL" id="SRHE01000139">
    <property type="protein sequence ID" value="TWW09960.1"/>
    <property type="molecule type" value="Genomic_DNA"/>
</dbReference>
<dbReference type="AlphaFoldDB" id="A0A5C6M5A4"/>
<name>A0A5C6M5A4_9PLAN</name>
<organism evidence="1 2">
    <name type="scientific">Planctomyces bekefii</name>
    <dbReference type="NCBI Taxonomy" id="1653850"/>
    <lineage>
        <taxon>Bacteria</taxon>
        <taxon>Pseudomonadati</taxon>
        <taxon>Planctomycetota</taxon>
        <taxon>Planctomycetia</taxon>
        <taxon>Planctomycetales</taxon>
        <taxon>Planctomycetaceae</taxon>
        <taxon>Planctomyces</taxon>
    </lineage>
</organism>
<evidence type="ECO:0000313" key="2">
    <source>
        <dbReference type="Proteomes" id="UP000321083"/>
    </source>
</evidence>
<comment type="caution">
    <text evidence="1">The sequence shown here is derived from an EMBL/GenBank/DDBJ whole genome shotgun (WGS) entry which is preliminary data.</text>
</comment>
<reference evidence="1 2" key="2">
    <citation type="submission" date="2019-08" db="EMBL/GenBank/DDBJ databases">
        <authorList>
            <person name="Henke P."/>
        </authorList>
    </citation>
    <scope>NUCLEOTIDE SEQUENCE [LARGE SCALE GENOMIC DNA]</scope>
    <source>
        <strain evidence="1">Phe10_nw2017</strain>
    </source>
</reference>
<protein>
    <submittedName>
        <fullName evidence="1">Uncharacterized protein</fullName>
    </submittedName>
</protein>
<keyword evidence="2" id="KW-1185">Reference proteome</keyword>